<gene>
    <name evidence="4" type="ORF">cyc_00996</name>
</gene>
<evidence type="ECO:0000259" key="3">
    <source>
        <dbReference type="PROSITE" id="PS51156"/>
    </source>
</evidence>
<accession>A0A1D3D238</accession>
<organism evidence="4 5">
    <name type="scientific">Cyclospora cayetanensis</name>
    <dbReference type="NCBI Taxonomy" id="88456"/>
    <lineage>
        <taxon>Eukaryota</taxon>
        <taxon>Sar</taxon>
        <taxon>Alveolata</taxon>
        <taxon>Apicomplexa</taxon>
        <taxon>Conoidasida</taxon>
        <taxon>Coccidia</taxon>
        <taxon>Eucoccidiorida</taxon>
        <taxon>Eimeriorina</taxon>
        <taxon>Eimeriidae</taxon>
        <taxon>Cyclospora</taxon>
    </lineage>
</organism>
<dbReference type="VEuPathDB" id="ToxoDB:cyc_00996"/>
<keyword evidence="5" id="KW-1185">Reference proteome</keyword>
<evidence type="ECO:0000256" key="1">
    <source>
        <dbReference type="ARBA" id="ARBA00023242"/>
    </source>
</evidence>
<dbReference type="EMBL" id="JROU02001065">
    <property type="protein sequence ID" value="OEH77521.1"/>
    <property type="molecule type" value="Genomic_DNA"/>
</dbReference>
<feature type="region of interest" description="Disordered" evidence="2">
    <location>
        <begin position="70"/>
        <end position="126"/>
    </location>
</feature>
<name>A0A1D3D238_9EIME</name>
<proteinExistence type="predicted"/>
<dbReference type="VEuPathDB" id="ToxoDB:LOC34618079"/>
<evidence type="ECO:0000313" key="5">
    <source>
        <dbReference type="Proteomes" id="UP000095192"/>
    </source>
</evidence>
<dbReference type="InterPro" id="IPR000949">
    <property type="entry name" value="ELM2_dom"/>
</dbReference>
<dbReference type="AlphaFoldDB" id="A0A1D3D238"/>
<dbReference type="PROSITE" id="PS51156">
    <property type="entry name" value="ELM2"/>
    <property type="match status" value="1"/>
</dbReference>
<evidence type="ECO:0000313" key="4">
    <source>
        <dbReference type="EMBL" id="OEH77521.1"/>
    </source>
</evidence>
<evidence type="ECO:0000256" key="2">
    <source>
        <dbReference type="SAM" id="MobiDB-lite"/>
    </source>
</evidence>
<feature type="domain" description="ELM2" evidence="3">
    <location>
        <begin position="131"/>
        <end position="284"/>
    </location>
</feature>
<dbReference type="Proteomes" id="UP000095192">
    <property type="component" value="Unassembled WGS sequence"/>
</dbReference>
<dbReference type="InParanoid" id="A0A1D3D238"/>
<dbReference type="InterPro" id="IPR031724">
    <property type="entry name" value="EELM2"/>
</dbReference>
<sequence>MMTWPGGGVFAASNPGPGEPDKDTAIAVFALTATAESVDEAPVTTSFKEPVAPLDSSSLLPAHLEEKTLVASQKGLPAPADRGPQGATRRRASSPGLLVPCSAKLRSRSNSLSPSPSRRRRRVTTANSSVCKINVGPKFQAPYLPPFFLTADEGESSLSAEDLEAPALDIEGESPNGPRLVYSAGALLRVAAARTAAAATVQEGSTTGCGKICTGLSQAADLGSFVGSEEDLDRYLAHAAASWAPSAGSKVREGLPFSPEFALQLLHVADYNPEKALNLLRQPGFNLQKVCEAPLRRYDNKWRPKDRRGLVSGVPYPPAQILKTYVHRWHRHKQEGSHSEALYRAGG</sequence>
<keyword evidence="1" id="KW-0539">Nucleus</keyword>
<reference evidence="4 5" key="1">
    <citation type="journal article" date="2016" name="BMC Genomics">
        <title>Comparative genomics reveals Cyclospora cayetanensis possesses coccidia-like metabolism and invasion components but unique surface antigens.</title>
        <authorList>
            <person name="Liu S."/>
            <person name="Wang L."/>
            <person name="Zheng H."/>
            <person name="Xu Z."/>
            <person name="Roellig D.M."/>
            <person name="Li N."/>
            <person name="Frace M.A."/>
            <person name="Tang K."/>
            <person name="Arrowood M.J."/>
            <person name="Moss D.M."/>
            <person name="Zhang L."/>
            <person name="Feng Y."/>
            <person name="Xiao L."/>
        </authorList>
    </citation>
    <scope>NUCLEOTIDE SEQUENCE [LARGE SCALE GENOMIC DNA]</scope>
    <source>
        <strain evidence="4 5">CHN_HEN01</strain>
    </source>
</reference>
<comment type="caution">
    <text evidence="4">The sequence shown here is derived from an EMBL/GenBank/DDBJ whole genome shotgun (WGS) entry which is preliminary data.</text>
</comment>
<feature type="region of interest" description="Disordered" evidence="2">
    <location>
        <begin position="1"/>
        <end position="24"/>
    </location>
</feature>
<protein>
    <recommendedName>
        <fullName evidence="3">ELM2 domain-containing protein</fullName>
    </recommendedName>
</protein>
<dbReference type="Pfam" id="PF15863">
    <property type="entry name" value="EELM2"/>
    <property type="match status" value="1"/>
</dbReference>